<evidence type="ECO:0000259" key="1">
    <source>
        <dbReference type="Pfam" id="PF13391"/>
    </source>
</evidence>
<comment type="caution">
    <text evidence="2">The sequence shown here is derived from an EMBL/GenBank/DDBJ whole genome shotgun (WGS) entry which is preliminary data.</text>
</comment>
<evidence type="ECO:0000313" key="3">
    <source>
        <dbReference type="Proteomes" id="UP001207294"/>
    </source>
</evidence>
<dbReference type="Proteomes" id="UP001207294">
    <property type="component" value="Unassembled WGS sequence"/>
</dbReference>
<dbReference type="Pfam" id="PF13391">
    <property type="entry name" value="HNH_2"/>
    <property type="match status" value="1"/>
</dbReference>
<dbReference type="EMBL" id="JAOXML010000033">
    <property type="protein sequence ID" value="MCV4379712.1"/>
    <property type="molecule type" value="Genomic_DNA"/>
</dbReference>
<accession>A0ABT3C3N8</accession>
<reference evidence="2 3" key="1">
    <citation type="submission" date="2022-10" db="EMBL/GenBank/DDBJ databases">
        <title>Characterization of Pseudomonas capsici strains from pepper and tomato in Georgia.</title>
        <authorList>
            <person name="Zhao M."/>
            <person name="Dutta B."/>
        </authorList>
    </citation>
    <scope>NUCLEOTIDE SEQUENCE [LARGE SCALE GENOMIC DNA]</scope>
    <source>
        <strain evidence="2 3">Pc20-5</strain>
    </source>
</reference>
<keyword evidence="2" id="KW-0378">Hydrolase</keyword>
<proteinExistence type="predicted"/>
<dbReference type="GO" id="GO:0004519">
    <property type="term" value="F:endonuclease activity"/>
    <property type="evidence" value="ECO:0007669"/>
    <property type="project" value="UniProtKB-KW"/>
</dbReference>
<keyword evidence="2" id="KW-0540">Nuclease</keyword>
<gene>
    <name evidence="2" type="ORF">OH718_24225</name>
</gene>
<keyword evidence="2" id="KW-0255">Endonuclease</keyword>
<keyword evidence="3" id="KW-1185">Reference proteome</keyword>
<dbReference type="RefSeq" id="WP_263943482.1">
    <property type="nucleotide sequence ID" value="NZ_JAOXMH010000030.1"/>
</dbReference>
<evidence type="ECO:0000313" key="2">
    <source>
        <dbReference type="EMBL" id="MCV4379712.1"/>
    </source>
</evidence>
<organism evidence="2 3">
    <name type="scientific">Pseudomonas capsici</name>
    <dbReference type="NCBI Taxonomy" id="2810614"/>
    <lineage>
        <taxon>Bacteria</taxon>
        <taxon>Pseudomonadati</taxon>
        <taxon>Pseudomonadota</taxon>
        <taxon>Gammaproteobacteria</taxon>
        <taxon>Pseudomonadales</taxon>
        <taxon>Pseudomonadaceae</taxon>
        <taxon>Pseudomonas</taxon>
    </lineage>
</organism>
<sequence length="296" mass="33008">MKTKASQHALNGAFASHQLTVGNIYPRADLRDLFHITASSLNNGIFKPAAFDSVWIFVTEHKTADRTQYNDILMDDVLHMEGQLKGGTDHLLKEHVERGLELLLFYRKKKYEHPGAGFTYEGRFLYQSHEGSGPTKFTLHRETSPAQAIADIEAELETQGAFDPTNIPDARKRILSSIVRRKGQSSFRKKLLKAYDGQCAVTGCHIEALLEAAHIVPYQGADTNVVSNGLLLRADIHTLFDLGLLWVHPDSFLVGLANELKNSEYGSLDQKPLSLPSSLQDRPSTKALQHHLDTLL</sequence>
<dbReference type="InterPro" id="IPR003615">
    <property type="entry name" value="HNH_nuc"/>
</dbReference>
<feature type="domain" description="HNH nuclease" evidence="1">
    <location>
        <begin position="199"/>
        <end position="246"/>
    </location>
</feature>
<name>A0ABT3C3N8_9PSED</name>
<protein>
    <submittedName>
        <fullName evidence="2">HNH endonuclease</fullName>
    </submittedName>
</protein>